<feature type="region of interest" description="Disordered" evidence="1">
    <location>
        <begin position="54"/>
        <end position="76"/>
    </location>
</feature>
<accession>A0AAJ0C726</accession>
<evidence type="ECO:0000313" key="4">
    <source>
        <dbReference type="Proteomes" id="UP001244011"/>
    </source>
</evidence>
<evidence type="ECO:0008006" key="5">
    <source>
        <dbReference type="Google" id="ProtNLM"/>
    </source>
</evidence>
<dbReference type="Pfam" id="PF13374">
    <property type="entry name" value="TPR_10"/>
    <property type="match status" value="1"/>
</dbReference>
<name>A0AAJ0C726_9PEZI</name>
<dbReference type="InterPro" id="IPR011990">
    <property type="entry name" value="TPR-like_helical_dom_sf"/>
</dbReference>
<dbReference type="PANTHER" id="PTHR28142:SF1">
    <property type="entry name" value="MITOCHONDRIAL INNER MEMBRANE I-AAA PROTEASE SUPERCOMPLEX SUBUNIT MGR3-RELATED"/>
    <property type="match status" value="1"/>
</dbReference>
<dbReference type="SUPFAM" id="SSF48452">
    <property type="entry name" value="TPR-like"/>
    <property type="match status" value="1"/>
</dbReference>
<dbReference type="Pfam" id="PF13176">
    <property type="entry name" value="TPR_7"/>
    <property type="match status" value="1"/>
</dbReference>
<dbReference type="InterPro" id="IPR019734">
    <property type="entry name" value="TPR_rpt"/>
</dbReference>
<reference evidence="3" key="1">
    <citation type="submission" date="2023-06" db="EMBL/GenBank/DDBJ databases">
        <title>Genome-scale phylogeny and comparative genomics of the fungal order Sordariales.</title>
        <authorList>
            <consortium name="Lawrence Berkeley National Laboratory"/>
            <person name="Hensen N."/>
            <person name="Bonometti L."/>
            <person name="Westerberg I."/>
            <person name="Brannstrom I.O."/>
            <person name="Guillou S."/>
            <person name="Cros-Aarteil S."/>
            <person name="Calhoun S."/>
            <person name="Haridas S."/>
            <person name="Kuo A."/>
            <person name="Mondo S."/>
            <person name="Pangilinan J."/>
            <person name="Riley R."/>
            <person name="Labutti K."/>
            <person name="Andreopoulos B."/>
            <person name="Lipzen A."/>
            <person name="Chen C."/>
            <person name="Yanf M."/>
            <person name="Daum C."/>
            <person name="Ng V."/>
            <person name="Clum A."/>
            <person name="Steindorff A."/>
            <person name="Ohm R."/>
            <person name="Martin F."/>
            <person name="Silar P."/>
            <person name="Natvig D."/>
            <person name="Lalanne C."/>
            <person name="Gautier V."/>
            <person name="Ament-Velasquez S.L."/>
            <person name="Kruys A."/>
            <person name="Hutchinson M.I."/>
            <person name="Powell A.J."/>
            <person name="Barry K."/>
            <person name="Miller A.N."/>
            <person name="Grigoriev I.V."/>
            <person name="Debuchy R."/>
            <person name="Gladieux P."/>
            <person name="Thoren M.H."/>
            <person name="Johannesson H."/>
        </authorList>
    </citation>
    <scope>NUCLEOTIDE SEQUENCE</scope>
    <source>
        <strain evidence="3">8032-3</strain>
    </source>
</reference>
<dbReference type="CDD" id="cd24145">
    <property type="entry name" value="Mgr3-like"/>
    <property type="match status" value="1"/>
</dbReference>
<protein>
    <recommendedName>
        <fullName evidence="5">TPR domain-containing protein</fullName>
    </recommendedName>
</protein>
<dbReference type="SMART" id="SM00028">
    <property type="entry name" value="TPR"/>
    <property type="match status" value="2"/>
</dbReference>
<organism evidence="3 4">
    <name type="scientific">Phialemonium atrogriseum</name>
    <dbReference type="NCBI Taxonomy" id="1093897"/>
    <lineage>
        <taxon>Eukaryota</taxon>
        <taxon>Fungi</taxon>
        <taxon>Dikarya</taxon>
        <taxon>Ascomycota</taxon>
        <taxon>Pezizomycotina</taxon>
        <taxon>Sordariomycetes</taxon>
        <taxon>Sordariomycetidae</taxon>
        <taxon>Cephalothecales</taxon>
        <taxon>Cephalothecaceae</taxon>
        <taxon>Phialemonium</taxon>
    </lineage>
</organism>
<evidence type="ECO:0000256" key="1">
    <source>
        <dbReference type="SAM" id="MobiDB-lite"/>
    </source>
</evidence>
<keyword evidence="2" id="KW-1133">Transmembrane helix</keyword>
<dbReference type="Proteomes" id="UP001244011">
    <property type="component" value="Unassembled WGS sequence"/>
</dbReference>
<dbReference type="InterPro" id="IPR040201">
    <property type="entry name" value="Mrg3-like"/>
</dbReference>
<dbReference type="GO" id="GO:0006515">
    <property type="term" value="P:protein quality control for misfolded or incompletely synthesized proteins"/>
    <property type="evidence" value="ECO:0007669"/>
    <property type="project" value="TreeGrafter"/>
</dbReference>
<evidence type="ECO:0000256" key="2">
    <source>
        <dbReference type="SAM" id="Phobius"/>
    </source>
</evidence>
<keyword evidence="2" id="KW-0472">Membrane</keyword>
<dbReference type="GO" id="GO:0031942">
    <property type="term" value="C:i-AAA complex"/>
    <property type="evidence" value="ECO:0007669"/>
    <property type="project" value="TreeGrafter"/>
</dbReference>
<feature type="transmembrane region" description="Helical" evidence="2">
    <location>
        <begin position="114"/>
        <end position="136"/>
    </location>
</feature>
<proteinExistence type="predicted"/>
<dbReference type="GeneID" id="85307471"/>
<gene>
    <name evidence="3" type="ORF">QBC33DRAFT_444632</name>
</gene>
<keyword evidence="4" id="KW-1185">Reference proteome</keyword>
<comment type="caution">
    <text evidence="3">The sequence shown here is derived from an EMBL/GenBank/DDBJ whole genome shotgun (WGS) entry which is preliminary data.</text>
</comment>
<sequence length="514" mass="56732">MSVYRLAERQTLRSFHASKLVCFSPCRGPQVQYGRLQLRRVATVLAIGNPQIRFQSTSSNPAEPAGQRPRPPPPPRPTLRQVLFAVLGGGFRNLRTALQGQSLRTLFRQNPEELVLALVCLAVAVGAIIYAVQLYFTYFYHEQFTRYPAPIAKSLRRALYFSNYKPDPPRALKYYRTALQQCEEFGLDPFSDDVMGIKIQLAAWLEKIENYANATKVLEALLRDCKRWVEVMEKSVKDGTASKLAAPAPPHDGSPQAPGQPGQEIPAPETLWGKRTRVLGKAIGISVKLGELYADEHMLENELAHERLIWAVETALGELRRRSTEGLKEGEGDWMSSEAIGGALESLGHSYESRSQFHLAVPLFLQALRLCQDPCHSAVIMNNLAASFAQHPVHIPFQALDTAGLVKRAPSTSESALPADSHQAYLETARRWATNANFHATETQGELRTPECDEACAVSLCNLGDIAALSGDAGEARRMFEQCIAISKKVGFSPGVVQAEEGMRSLERPEAKSG</sequence>
<evidence type="ECO:0000313" key="3">
    <source>
        <dbReference type="EMBL" id="KAK1771181.1"/>
    </source>
</evidence>
<dbReference type="AlphaFoldDB" id="A0AAJ0C726"/>
<dbReference type="EMBL" id="MU838999">
    <property type="protein sequence ID" value="KAK1771181.1"/>
    <property type="molecule type" value="Genomic_DNA"/>
</dbReference>
<dbReference type="GO" id="GO:0051787">
    <property type="term" value="F:misfolded protein binding"/>
    <property type="evidence" value="ECO:0007669"/>
    <property type="project" value="TreeGrafter"/>
</dbReference>
<feature type="region of interest" description="Disordered" evidence="1">
    <location>
        <begin position="240"/>
        <end position="270"/>
    </location>
</feature>
<dbReference type="Gene3D" id="1.25.40.10">
    <property type="entry name" value="Tetratricopeptide repeat domain"/>
    <property type="match status" value="1"/>
</dbReference>
<dbReference type="PANTHER" id="PTHR28142">
    <property type="entry name" value="MITOCHONDRIAL INNER MEMBRANE I-AAA PROTEASE SUPERCOMPLEX SUBUNIT MGR3-RELATED"/>
    <property type="match status" value="1"/>
</dbReference>
<dbReference type="RefSeq" id="XP_060287394.1">
    <property type="nucleotide sequence ID" value="XM_060424284.1"/>
</dbReference>
<keyword evidence="2" id="KW-0812">Transmembrane</keyword>